<reference evidence="2" key="1">
    <citation type="submission" date="2016-06" db="EMBL/GenBank/DDBJ databases">
        <authorList>
            <person name="Berg J.A."/>
            <person name="Stratton M.L."/>
            <person name="Esplin I.D."/>
            <person name="Jensen G.L."/>
            <person name="Merrill B.D."/>
            <person name="Breakwell D.P."/>
            <person name="Hope S."/>
            <person name="Grose J.H."/>
        </authorList>
    </citation>
    <scope>NUCLEOTIDE SEQUENCE [LARGE SCALE GENOMIC DNA]</scope>
</reference>
<sequence length="265" mass="30220">MKNKLFVFSDAFYTTNYDQYNHGVVAAINEEDAQRLVPTGIDLIEVGETDAYDVLLFAEGVRNWPERHRYTNHTINCPGWKVIEGADISDYEKKLVELMQLPPDMDIVFSNWGKVPEDSEHGKPPAAGQWTITATSGELGGSAQVHFNGLPSLDALLEPAEHTVSYTWQDTETLPVTIEHVLADVLKVVGRESEYHDWAGMARQHFYSETAVLGWEELTEEIGQYKKTWYRHPDWQTLVPEMVRKEASKLTVITDENGRMRMAQY</sequence>
<evidence type="ECO:0000313" key="2">
    <source>
        <dbReference type="Proteomes" id="UP000221949"/>
    </source>
</evidence>
<protein>
    <submittedName>
        <fullName evidence="1">Uncharacterized protein</fullName>
    </submittedName>
</protein>
<proteinExistence type="predicted"/>
<accession>A0A1B2IHE8</accession>
<dbReference type="Proteomes" id="UP000221949">
    <property type="component" value="Segment"/>
</dbReference>
<gene>
    <name evidence="1" type="ORF">STRATTON_253</name>
</gene>
<name>A0A1B2IHE8_9CAUD</name>
<organism evidence="1 2">
    <name type="scientific">Erwinia phage vB_EamM_Stratton</name>
    <dbReference type="NCBI Taxonomy" id="1883378"/>
    <lineage>
        <taxon>Viruses</taxon>
        <taxon>Duplodnaviria</taxon>
        <taxon>Heunggongvirae</taxon>
        <taxon>Uroviricota</taxon>
        <taxon>Caudoviricetes</taxon>
        <taxon>Chimalliviridae</taxon>
        <taxon>Erskinevirus</taxon>
        <taxon>Erskinevirus EaH2</taxon>
    </lineage>
</organism>
<dbReference type="EMBL" id="KX397373">
    <property type="protein sequence ID" value="ANZ50678.1"/>
    <property type="molecule type" value="Genomic_DNA"/>
</dbReference>
<evidence type="ECO:0000313" key="1">
    <source>
        <dbReference type="EMBL" id="ANZ50678.1"/>
    </source>
</evidence>